<organism evidence="2 3">
    <name type="scientific">Nostoc spongiaeforme FACHB-130</name>
    <dbReference type="NCBI Taxonomy" id="1357510"/>
    <lineage>
        <taxon>Bacteria</taxon>
        <taxon>Bacillati</taxon>
        <taxon>Cyanobacteriota</taxon>
        <taxon>Cyanophyceae</taxon>
        <taxon>Nostocales</taxon>
        <taxon>Nostocaceae</taxon>
        <taxon>Nostoc</taxon>
    </lineage>
</organism>
<dbReference type="RefSeq" id="WP_190968845.1">
    <property type="nucleotide sequence ID" value="NZ_JACJTB010000023.1"/>
</dbReference>
<proteinExistence type="predicted"/>
<protein>
    <submittedName>
        <fullName evidence="2">Uncharacterized protein</fullName>
    </submittedName>
</protein>
<dbReference type="EMBL" id="JACJTB010000023">
    <property type="protein sequence ID" value="MBD2596081.1"/>
    <property type="molecule type" value="Genomic_DNA"/>
</dbReference>
<dbReference type="Proteomes" id="UP000603457">
    <property type="component" value="Unassembled WGS sequence"/>
</dbReference>
<dbReference type="SUPFAM" id="SSF81901">
    <property type="entry name" value="HCP-like"/>
    <property type="match status" value="1"/>
</dbReference>
<gene>
    <name evidence="2" type="ORF">H6G74_17360</name>
</gene>
<feature type="compositionally biased region" description="Pro residues" evidence="1">
    <location>
        <begin position="829"/>
        <end position="838"/>
    </location>
</feature>
<accession>A0ABR8FZ44</accession>
<name>A0ABR8FZ44_9NOSO</name>
<evidence type="ECO:0000313" key="3">
    <source>
        <dbReference type="Proteomes" id="UP000603457"/>
    </source>
</evidence>
<dbReference type="Gene3D" id="1.25.40.10">
    <property type="entry name" value="Tetratricopeptide repeat domain"/>
    <property type="match status" value="1"/>
</dbReference>
<feature type="region of interest" description="Disordered" evidence="1">
    <location>
        <begin position="807"/>
        <end position="838"/>
    </location>
</feature>
<evidence type="ECO:0000313" key="2">
    <source>
        <dbReference type="EMBL" id="MBD2596081.1"/>
    </source>
</evidence>
<reference evidence="2 3" key="1">
    <citation type="journal article" date="2020" name="ISME J.">
        <title>Comparative genomics reveals insights into cyanobacterial evolution and habitat adaptation.</title>
        <authorList>
            <person name="Chen M.Y."/>
            <person name="Teng W.K."/>
            <person name="Zhao L."/>
            <person name="Hu C.X."/>
            <person name="Zhou Y.K."/>
            <person name="Han B.P."/>
            <person name="Song L.R."/>
            <person name="Shu W.S."/>
        </authorList>
    </citation>
    <scope>NUCLEOTIDE SEQUENCE [LARGE SCALE GENOMIC DNA]</scope>
    <source>
        <strain evidence="2 3">FACHB-130</strain>
    </source>
</reference>
<evidence type="ECO:0000256" key="1">
    <source>
        <dbReference type="SAM" id="MobiDB-lite"/>
    </source>
</evidence>
<dbReference type="InterPro" id="IPR011990">
    <property type="entry name" value="TPR-like_helical_dom_sf"/>
</dbReference>
<comment type="caution">
    <text evidence="2">The sequence shown here is derived from an EMBL/GenBank/DDBJ whole genome shotgun (WGS) entry which is preliminary data.</text>
</comment>
<feature type="compositionally biased region" description="Low complexity" evidence="1">
    <location>
        <begin position="807"/>
        <end position="828"/>
    </location>
</feature>
<sequence length="838" mass="94501">MVHTNGQPSVSAKSQLDIALDVYEEALIALEEAPLQATFDQKVTVLVARDGVEKKRQIDQNPTGSSYARLLSLDERLKAQAKVLSEDDELAQWKDSLNAPPNMWWWHLKYPLAMSPIQVAKRYQQAISALSASLPHPTQEQILEVLLARDAIETSRDNQPLPEHIAKIVIDLDESLRSLADVITKDGKLEYWKKSLSKTTPNTWWWELSDTEPLPAQAIQRYEAALQVMESPPHANSEELLEVLLARDAVEKAWNKQQQPPRHLTEKIIELDKRLKAQSWSFANDDIVDEWKNNLKPPEMSWWWSFTRSVPLPNEAIARYEKTVEIVETSKPPSSDQLLETLLARDGVEEALEQAYRNKPVPEKLARQLIALDNKLKQYRLDFNKDNQIRQWKDSLKRQNRWWWELKPAIVGSEEEPGTRRDWLLNTLAVLCLGVGAAFTAYSSQVFFQKVEGQETQQADLSQNMAAVLQVIGLGAGGAAALTSGGRKTLEKLFTNLQLPPTKQAPTALAIAAGMTAITGSVAASLPAWGKIYIAQGQGYLQNTNWLKAQDSFLQAKKFINSDEDKAKVEIGLGDSAEHLGDIVKAKEYYKKAAALDNIEGMTRYARLSMVDFFLKNPPDSRIQPSITDENLRQAHLFNQRASLKIFKLLAKNEQTPEKINKELLNLTQLARTNGAIIAAVKDLMVSPKDNAVFQDEEYRQRYWTEGVAGLFKSNLDELNYLKISDKDALKIRALCFAHITTEQMKYTENIQNVPEALTSLVPEMMTTSPDAPNCYDDKALSVYDFSLIEALAKIYKMPKFKVAVTNNNQPPQTNTAPTPEAEAYNQNPPTPETQPQY</sequence>
<keyword evidence="3" id="KW-1185">Reference proteome</keyword>